<feature type="domain" description="DUF6593" evidence="1">
    <location>
        <begin position="55"/>
        <end position="195"/>
    </location>
</feature>
<keyword evidence="3" id="KW-1185">Reference proteome</keyword>
<dbReference type="Pfam" id="PF20236">
    <property type="entry name" value="DUF6593"/>
    <property type="match status" value="1"/>
</dbReference>
<proteinExistence type="predicted"/>
<dbReference type="Proteomes" id="UP001221142">
    <property type="component" value="Unassembled WGS sequence"/>
</dbReference>
<dbReference type="InterPro" id="IPR046528">
    <property type="entry name" value="DUF6593"/>
</dbReference>
<evidence type="ECO:0000259" key="1">
    <source>
        <dbReference type="Pfam" id="PF20236"/>
    </source>
</evidence>
<dbReference type="EMBL" id="JARKIF010000006">
    <property type="protein sequence ID" value="KAJ7636475.1"/>
    <property type="molecule type" value="Genomic_DNA"/>
</dbReference>
<accession>A0AAD7C1A4</accession>
<reference evidence="2" key="1">
    <citation type="submission" date="2023-03" db="EMBL/GenBank/DDBJ databases">
        <title>Massive genome expansion in bonnet fungi (Mycena s.s.) driven by repeated elements and novel gene families across ecological guilds.</title>
        <authorList>
            <consortium name="Lawrence Berkeley National Laboratory"/>
            <person name="Harder C.B."/>
            <person name="Miyauchi S."/>
            <person name="Viragh M."/>
            <person name="Kuo A."/>
            <person name="Thoen E."/>
            <person name="Andreopoulos B."/>
            <person name="Lu D."/>
            <person name="Skrede I."/>
            <person name="Drula E."/>
            <person name="Henrissat B."/>
            <person name="Morin E."/>
            <person name="Kohler A."/>
            <person name="Barry K."/>
            <person name="LaButti K."/>
            <person name="Morin E."/>
            <person name="Salamov A."/>
            <person name="Lipzen A."/>
            <person name="Mereny Z."/>
            <person name="Hegedus B."/>
            <person name="Baldrian P."/>
            <person name="Stursova M."/>
            <person name="Weitz H."/>
            <person name="Taylor A."/>
            <person name="Grigoriev I.V."/>
            <person name="Nagy L.G."/>
            <person name="Martin F."/>
            <person name="Kauserud H."/>
        </authorList>
    </citation>
    <scope>NUCLEOTIDE SEQUENCE</scope>
    <source>
        <strain evidence="2">9284</strain>
    </source>
</reference>
<dbReference type="AlphaFoldDB" id="A0AAD7C1A4"/>
<organism evidence="2 3">
    <name type="scientific">Roridomyces roridus</name>
    <dbReference type="NCBI Taxonomy" id="1738132"/>
    <lineage>
        <taxon>Eukaryota</taxon>
        <taxon>Fungi</taxon>
        <taxon>Dikarya</taxon>
        <taxon>Basidiomycota</taxon>
        <taxon>Agaricomycotina</taxon>
        <taxon>Agaricomycetes</taxon>
        <taxon>Agaricomycetidae</taxon>
        <taxon>Agaricales</taxon>
        <taxon>Marasmiineae</taxon>
        <taxon>Mycenaceae</taxon>
        <taxon>Roridomyces</taxon>
    </lineage>
</organism>
<name>A0AAD7C1A4_9AGAR</name>
<evidence type="ECO:0000313" key="2">
    <source>
        <dbReference type="EMBL" id="KAJ7636475.1"/>
    </source>
</evidence>
<gene>
    <name evidence="2" type="ORF">FB45DRAFT_1024595</name>
</gene>
<evidence type="ECO:0000313" key="3">
    <source>
        <dbReference type="Proteomes" id="UP001221142"/>
    </source>
</evidence>
<protein>
    <recommendedName>
        <fullName evidence="1">DUF6593 domain-containing protein</fullName>
    </recommendedName>
</protein>
<sequence>MSANTHMNPYCAWSNTQVRHAVPVATSVHGALPFAADTCTSNMVSFQFTAFNPTILNCTVLASNMTAHYRITTDFSMAGYTTLKNQDGRNIALIEWRRDKPLVEIRNMVVKQFVAHWLKLADDSIHHTMKVKGQKYIWVTPQPNTTRLYPAGNHTTPDLLAQITCAEDGVVSLDLAPSVITSGLQDTCIVATFLLQCGFTSIEGILIEGRAAPEM</sequence>
<comment type="caution">
    <text evidence="2">The sequence shown here is derived from an EMBL/GenBank/DDBJ whole genome shotgun (WGS) entry which is preliminary data.</text>
</comment>